<protein>
    <recommendedName>
        <fullName evidence="2">Sortilin N-terminal domain-containing protein</fullName>
    </recommendedName>
</protein>
<dbReference type="Proteomes" id="UP000177939">
    <property type="component" value="Unassembled WGS sequence"/>
</dbReference>
<evidence type="ECO:0000259" key="2">
    <source>
        <dbReference type="Pfam" id="PF15902"/>
    </source>
</evidence>
<dbReference type="InterPro" id="IPR052025">
    <property type="entry name" value="Xyloglucanase_GH74"/>
</dbReference>
<dbReference type="GO" id="GO:0010411">
    <property type="term" value="P:xyloglucan metabolic process"/>
    <property type="evidence" value="ECO:0007669"/>
    <property type="project" value="TreeGrafter"/>
</dbReference>
<dbReference type="PANTHER" id="PTHR43739:SF5">
    <property type="entry name" value="EXO-ALPHA-SIALIDASE"/>
    <property type="match status" value="1"/>
</dbReference>
<dbReference type="Pfam" id="PF15902">
    <property type="entry name" value="Sortilin-Vps10"/>
    <property type="match status" value="1"/>
</dbReference>
<dbReference type="PANTHER" id="PTHR43739">
    <property type="entry name" value="XYLOGLUCANASE (EUROFUNG)"/>
    <property type="match status" value="1"/>
</dbReference>
<comment type="caution">
    <text evidence="3">The sequence shown here is derived from an EMBL/GenBank/DDBJ whole genome shotgun (WGS) entry which is preliminary data.</text>
</comment>
<feature type="domain" description="Sortilin N-terminal" evidence="2">
    <location>
        <begin position="85"/>
        <end position="188"/>
    </location>
</feature>
<gene>
    <name evidence="3" type="ORF">A2477_02620</name>
</gene>
<proteinExistence type="predicted"/>
<dbReference type="AlphaFoldDB" id="A0A1F5TQ82"/>
<name>A0A1F5TQ82_9BACT</name>
<dbReference type="SUPFAM" id="SSF110296">
    <property type="entry name" value="Oligoxyloglucan reducing end-specific cellobiohydrolase"/>
    <property type="match status" value="1"/>
</dbReference>
<reference evidence="3 4" key="1">
    <citation type="journal article" date="2016" name="Nat. Commun.">
        <title>Thousands of microbial genomes shed light on interconnected biogeochemical processes in an aquifer system.</title>
        <authorList>
            <person name="Anantharaman K."/>
            <person name="Brown C.T."/>
            <person name="Hug L.A."/>
            <person name="Sharon I."/>
            <person name="Castelle C.J."/>
            <person name="Probst A.J."/>
            <person name="Thomas B.C."/>
            <person name="Singh A."/>
            <person name="Wilkins M.J."/>
            <person name="Karaoz U."/>
            <person name="Brodie E.L."/>
            <person name="Williams K.H."/>
            <person name="Hubbard S.S."/>
            <person name="Banfield J.F."/>
        </authorList>
    </citation>
    <scope>NUCLEOTIDE SEQUENCE [LARGE SCALE GENOMIC DNA]</scope>
</reference>
<keyword evidence="1" id="KW-0677">Repeat</keyword>
<evidence type="ECO:0000313" key="3">
    <source>
        <dbReference type="EMBL" id="OGF41007.1"/>
    </source>
</evidence>
<organism evidence="3 4">
    <name type="scientific">Candidatus Falkowbacteria bacterium RIFOXYC2_FULL_47_12</name>
    <dbReference type="NCBI Taxonomy" id="1798004"/>
    <lineage>
        <taxon>Bacteria</taxon>
        <taxon>Candidatus Falkowiibacteriota</taxon>
    </lineage>
</organism>
<dbReference type="Gene3D" id="2.130.10.10">
    <property type="entry name" value="YVTN repeat-like/Quinoprotein amine dehydrogenase"/>
    <property type="match status" value="2"/>
</dbReference>
<dbReference type="InterPro" id="IPR015943">
    <property type="entry name" value="WD40/YVTN_repeat-like_dom_sf"/>
</dbReference>
<evidence type="ECO:0000256" key="1">
    <source>
        <dbReference type="ARBA" id="ARBA00022737"/>
    </source>
</evidence>
<sequence length="358" mass="37928">MAALFIAAITLTGCTISFEGSDSGQVSTDGGVYKSATSGATWKQTAAIATVSGRPVLFNNESILALAIDPQDSQAVYAGTESGGLLYSYDGGASWNIARDLGKRRVQAIAVNPIDKCIVLVASENRIFNTVDCARNWDEVYFDNNTSIQISDIAFSPSQENVIFAGTSRGEVIGSSDRGLSWKVLKRFSDSRRSADNAITSLAVSEKNPRLIWAATAGSGVYRSTDSGANWQGFVDAFNAIDSRNALKVSDIVLGQADGKTVVAATAVGLLRSLDGGEHWHLLDLIPPKDKIAINAVAVFAGDSSRIYYATNTSFGWTGDAGKTWSSKKLPSGRRGVAVAVDYDSADVVYLGVQAVKK</sequence>
<dbReference type="SUPFAM" id="SSF50939">
    <property type="entry name" value="Sialidases"/>
    <property type="match status" value="1"/>
</dbReference>
<accession>A0A1F5TQ82</accession>
<dbReference type="EMBL" id="MFGL01000011">
    <property type="protein sequence ID" value="OGF41007.1"/>
    <property type="molecule type" value="Genomic_DNA"/>
</dbReference>
<dbReference type="InterPro" id="IPR036278">
    <property type="entry name" value="Sialidase_sf"/>
</dbReference>
<evidence type="ECO:0000313" key="4">
    <source>
        <dbReference type="Proteomes" id="UP000177939"/>
    </source>
</evidence>
<dbReference type="InterPro" id="IPR031778">
    <property type="entry name" value="Sortilin_N"/>
</dbReference>